<evidence type="ECO:0000313" key="7">
    <source>
        <dbReference type="Proteomes" id="UP001603978"/>
    </source>
</evidence>
<evidence type="ECO:0000256" key="1">
    <source>
        <dbReference type="ARBA" id="ARBA00009437"/>
    </source>
</evidence>
<dbReference type="Gene3D" id="3.40.190.10">
    <property type="entry name" value="Periplasmic binding protein-like II"/>
    <property type="match status" value="2"/>
</dbReference>
<dbReference type="SUPFAM" id="SSF53850">
    <property type="entry name" value="Periplasmic binding protein-like II"/>
    <property type="match status" value="1"/>
</dbReference>
<evidence type="ECO:0000256" key="4">
    <source>
        <dbReference type="ARBA" id="ARBA00023163"/>
    </source>
</evidence>
<organism evidence="6 7">
    <name type="scientific">Nonomuraea marmarensis</name>
    <dbReference type="NCBI Taxonomy" id="3351344"/>
    <lineage>
        <taxon>Bacteria</taxon>
        <taxon>Bacillati</taxon>
        <taxon>Actinomycetota</taxon>
        <taxon>Actinomycetes</taxon>
        <taxon>Streptosporangiales</taxon>
        <taxon>Streptosporangiaceae</taxon>
        <taxon>Nonomuraea</taxon>
    </lineage>
</organism>
<protein>
    <submittedName>
        <fullName evidence="6">LysR family transcriptional regulator</fullName>
    </submittedName>
</protein>
<dbReference type="EMBL" id="JBICRM010000061">
    <property type="protein sequence ID" value="MFG1710942.1"/>
    <property type="molecule type" value="Genomic_DNA"/>
</dbReference>
<dbReference type="Pfam" id="PF00126">
    <property type="entry name" value="HTH_1"/>
    <property type="match status" value="1"/>
</dbReference>
<dbReference type="RefSeq" id="WP_393177241.1">
    <property type="nucleotide sequence ID" value="NZ_JBICRM010000061.1"/>
</dbReference>
<dbReference type="PRINTS" id="PR00039">
    <property type="entry name" value="HTHLYSR"/>
</dbReference>
<comment type="similarity">
    <text evidence="1">Belongs to the LysR transcriptional regulatory family.</text>
</comment>
<evidence type="ECO:0000259" key="5">
    <source>
        <dbReference type="PROSITE" id="PS50931"/>
    </source>
</evidence>
<feature type="domain" description="HTH lysR-type" evidence="5">
    <location>
        <begin position="1"/>
        <end position="58"/>
    </location>
</feature>
<evidence type="ECO:0000256" key="2">
    <source>
        <dbReference type="ARBA" id="ARBA00023015"/>
    </source>
</evidence>
<dbReference type="InterPro" id="IPR036390">
    <property type="entry name" value="WH_DNA-bd_sf"/>
</dbReference>
<reference evidence="6 7" key="1">
    <citation type="submission" date="2024-10" db="EMBL/GenBank/DDBJ databases">
        <authorList>
            <person name="Topkara A.R."/>
            <person name="Saygin H."/>
        </authorList>
    </citation>
    <scope>NUCLEOTIDE SEQUENCE [LARGE SCALE GENOMIC DNA]</scope>
    <source>
        <strain evidence="6 7">M3C6</strain>
    </source>
</reference>
<evidence type="ECO:0000313" key="6">
    <source>
        <dbReference type="EMBL" id="MFG1710942.1"/>
    </source>
</evidence>
<dbReference type="PANTHER" id="PTHR30346">
    <property type="entry name" value="TRANSCRIPTIONAL DUAL REGULATOR HCAR-RELATED"/>
    <property type="match status" value="1"/>
</dbReference>
<keyword evidence="7" id="KW-1185">Reference proteome</keyword>
<dbReference type="Pfam" id="PF03466">
    <property type="entry name" value="LysR_substrate"/>
    <property type="match status" value="1"/>
</dbReference>
<dbReference type="InterPro" id="IPR036388">
    <property type="entry name" value="WH-like_DNA-bd_sf"/>
</dbReference>
<dbReference type="SUPFAM" id="SSF46785">
    <property type="entry name" value="Winged helix' DNA-binding domain"/>
    <property type="match status" value="1"/>
</dbReference>
<evidence type="ECO:0000256" key="3">
    <source>
        <dbReference type="ARBA" id="ARBA00023125"/>
    </source>
</evidence>
<name>A0ABW7AU31_9ACTN</name>
<dbReference type="PANTHER" id="PTHR30346:SF0">
    <property type="entry name" value="HCA OPERON TRANSCRIPTIONAL ACTIVATOR HCAR"/>
    <property type="match status" value="1"/>
</dbReference>
<dbReference type="InterPro" id="IPR000847">
    <property type="entry name" value="LysR_HTH_N"/>
</dbReference>
<comment type="caution">
    <text evidence="6">The sequence shown here is derived from an EMBL/GenBank/DDBJ whole genome shotgun (WGS) entry which is preliminary data.</text>
</comment>
<accession>A0ABW7AU31</accession>
<keyword evidence="3" id="KW-0238">DNA-binding</keyword>
<dbReference type="Proteomes" id="UP001603978">
    <property type="component" value="Unassembled WGS sequence"/>
</dbReference>
<dbReference type="PROSITE" id="PS50931">
    <property type="entry name" value="HTH_LYSR"/>
    <property type="match status" value="1"/>
</dbReference>
<keyword evidence="4" id="KW-0804">Transcription</keyword>
<dbReference type="CDD" id="cd08414">
    <property type="entry name" value="PBP2_LTTR_aromatics_like"/>
    <property type="match status" value="1"/>
</dbReference>
<gene>
    <name evidence="6" type="ORF">ACFLIM_48060</name>
</gene>
<sequence>MDTELLVSFLEVAQRLHFGHAAHHLGLTQPALSQQIRRLERQVGAALLERTSRQVRLTPAGAAFVIQAQRILVDVERAFAQCRSISAGGIGHIRIGSIGAALNSVTPDFVRHLQERLPGLTLQLTQLDTPPQLAALRAAELDLGVVRSAGPASGIQLEDLFSEPMMIALPSDHRLAEASILTGADLRDEQFILWPRTTSPLFHDQVLAYCQAEGFAPRTAMEGRDIESQLGLVSAGIGISPQPASFANLGRSGVTFKPLRDPPVSTVQLAWLRAAPPPHLADAIAAAHYATQRARPR</sequence>
<keyword evidence="2" id="KW-0805">Transcription regulation</keyword>
<proteinExistence type="inferred from homology"/>
<dbReference type="InterPro" id="IPR005119">
    <property type="entry name" value="LysR_subst-bd"/>
</dbReference>
<dbReference type="Gene3D" id="1.10.10.10">
    <property type="entry name" value="Winged helix-like DNA-binding domain superfamily/Winged helix DNA-binding domain"/>
    <property type="match status" value="1"/>
</dbReference>